<protein>
    <recommendedName>
        <fullName evidence="4">HEAT repeat domain-containing protein</fullName>
    </recommendedName>
</protein>
<feature type="transmembrane region" description="Helical" evidence="1">
    <location>
        <begin position="49"/>
        <end position="66"/>
    </location>
</feature>
<feature type="transmembrane region" description="Helical" evidence="1">
    <location>
        <begin position="86"/>
        <end position="105"/>
    </location>
</feature>
<proteinExistence type="predicted"/>
<reference evidence="2 3" key="1">
    <citation type="submission" date="2020-05" db="EMBL/GenBank/DDBJ databases">
        <title>Draft genome sequence of Desulfovibrio psychrotolerans JS1T.</title>
        <authorList>
            <person name="Ueno A."/>
            <person name="Tamazawa S."/>
            <person name="Tamamura S."/>
            <person name="Murakami T."/>
            <person name="Kiyama T."/>
            <person name="Inomata H."/>
            <person name="Amano Y."/>
            <person name="Miyakawa K."/>
            <person name="Tamaki H."/>
            <person name="Naganuma T."/>
            <person name="Kaneko K."/>
        </authorList>
    </citation>
    <scope>NUCLEOTIDE SEQUENCE [LARGE SCALE GENOMIC DNA]</scope>
    <source>
        <strain evidence="2 3">JS1</strain>
    </source>
</reference>
<evidence type="ECO:0000313" key="2">
    <source>
        <dbReference type="EMBL" id="GFM35325.1"/>
    </source>
</evidence>
<gene>
    <name evidence="2" type="ORF">DSM19430T_00090</name>
</gene>
<evidence type="ECO:0008006" key="4">
    <source>
        <dbReference type="Google" id="ProtNLM"/>
    </source>
</evidence>
<dbReference type="Gene3D" id="1.25.10.10">
    <property type="entry name" value="Leucine-rich Repeat Variant"/>
    <property type="match status" value="1"/>
</dbReference>
<comment type="caution">
    <text evidence="2">The sequence shown here is derived from an EMBL/GenBank/DDBJ whole genome shotgun (WGS) entry which is preliminary data.</text>
</comment>
<keyword evidence="3" id="KW-1185">Reference proteome</keyword>
<keyword evidence="1" id="KW-0812">Transmembrane</keyword>
<keyword evidence="1" id="KW-0472">Membrane</keyword>
<accession>A0A7J0BQB6</accession>
<dbReference type="SUPFAM" id="SSF48371">
    <property type="entry name" value="ARM repeat"/>
    <property type="match status" value="1"/>
</dbReference>
<name>A0A7J0BQB6_9BACT</name>
<evidence type="ECO:0000256" key="1">
    <source>
        <dbReference type="SAM" id="Phobius"/>
    </source>
</evidence>
<organism evidence="2 3">
    <name type="scientific">Desulfovibrio psychrotolerans</name>
    <dbReference type="NCBI Taxonomy" id="415242"/>
    <lineage>
        <taxon>Bacteria</taxon>
        <taxon>Pseudomonadati</taxon>
        <taxon>Thermodesulfobacteriota</taxon>
        <taxon>Desulfovibrionia</taxon>
        <taxon>Desulfovibrionales</taxon>
        <taxon>Desulfovibrionaceae</taxon>
        <taxon>Desulfovibrio</taxon>
    </lineage>
</organism>
<dbReference type="RefSeq" id="WP_174408061.1">
    <property type="nucleotide sequence ID" value="NZ_BLVP01000001.1"/>
</dbReference>
<dbReference type="InterPro" id="IPR011990">
    <property type="entry name" value="TPR-like_helical_dom_sf"/>
</dbReference>
<dbReference type="AlphaFoldDB" id="A0A7J0BQB6"/>
<evidence type="ECO:0000313" key="3">
    <source>
        <dbReference type="Proteomes" id="UP000503820"/>
    </source>
</evidence>
<dbReference type="Proteomes" id="UP000503820">
    <property type="component" value="Unassembled WGS sequence"/>
</dbReference>
<dbReference type="SUPFAM" id="SSF48452">
    <property type="entry name" value="TPR-like"/>
    <property type="match status" value="1"/>
</dbReference>
<dbReference type="Pfam" id="PF13646">
    <property type="entry name" value="HEAT_2"/>
    <property type="match status" value="1"/>
</dbReference>
<dbReference type="InterPro" id="IPR016024">
    <property type="entry name" value="ARM-type_fold"/>
</dbReference>
<sequence>MTQSPPRRVAPHLKAVIYLQCMFAASLLLEAGGLYLLLSPPRPAGQQQWLQATALHLLAAAVPLLYRYRPARFPSAGWYLPKLTGLITLFLPVVGISGMFLTVNLTKLLIRPKGLAHEFEQEKMHLTHLDAGTITRTMDDMLREELATQPIVDILLGSDDDLKRGAIMLLKRMKSPRAVTLLKESLSDASAEVRFFAHTALTQLEEDAVERLDKAEELAASGDAALVRAFAEACREYARSGLPEDTMRSYYLAESRKQYLRYMSIERRDHMACVELGHVSLELKDYESALRMFTTALDYPDTRLAGRLGRCWAFFEQRDWVRLSREMAIMRSAMPEADEADEFSRALYVFWAQHTTDGTTAPHALQARTRACDMPGATA</sequence>
<keyword evidence="1" id="KW-1133">Transmembrane helix</keyword>
<dbReference type="EMBL" id="BLVP01000001">
    <property type="protein sequence ID" value="GFM35325.1"/>
    <property type="molecule type" value="Genomic_DNA"/>
</dbReference>
<feature type="transmembrane region" description="Helical" evidence="1">
    <location>
        <begin position="15"/>
        <end position="37"/>
    </location>
</feature>
<dbReference type="InterPro" id="IPR011989">
    <property type="entry name" value="ARM-like"/>
</dbReference>